<keyword evidence="1" id="KW-0472">Membrane</keyword>
<keyword evidence="3" id="KW-1185">Reference proteome</keyword>
<feature type="transmembrane region" description="Helical" evidence="1">
    <location>
        <begin position="21"/>
        <end position="43"/>
    </location>
</feature>
<dbReference type="AlphaFoldDB" id="A0A9N9FQM7"/>
<evidence type="ECO:0000313" key="2">
    <source>
        <dbReference type="EMBL" id="CAG8550793.1"/>
    </source>
</evidence>
<gene>
    <name evidence="2" type="ORF">ALEPTO_LOCUS5866</name>
</gene>
<feature type="transmembrane region" description="Helical" evidence="1">
    <location>
        <begin position="288"/>
        <end position="311"/>
    </location>
</feature>
<protein>
    <submittedName>
        <fullName evidence="2">14107_t:CDS:1</fullName>
    </submittedName>
</protein>
<proteinExistence type="predicted"/>
<comment type="caution">
    <text evidence="2">The sequence shown here is derived from an EMBL/GenBank/DDBJ whole genome shotgun (WGS) entry which is preliminary data.</text>
</comment>
<evidence type="ECO:0000256" key="1">
    <source>
        <dbReference type="SAM" id="Phobius"/>
    </source>
</evidence>
<evidence type="ECO:0000313" key="3">
    <source>
        <dbReference type="Proteomes" id="UP000789508"/>
    </source>
</evidence>
<keyword evidence="1" id="KW-0812">Transmembrane</keyword>
<dbReference type="EMBL" id="CAJVPS010001799">
    <property type="protein sequence ID" value="CAG8550793.1"/>
    <property type="molecule type" value="Genomic_DNA"/>
</dbReference>
<dbReference type="OrthoDB" id="2339353at2759"/>
<accession>A0A9N9FQM7</accession>
<organism evidence="2 3">
    <name type="scientific">Ambispora leptoticha</name>
    <dbReference type="NCBI Taxonomy" id="144679"/>
    <lineage>
        <taxon>Eukaryota</taxon>
        <taxon>Fungi</taxon>
        <taxon>Fungi incertae sedis</taxon>
        <taxon>Mucoromycota</taxon>
        <taxon>Glomeromycotina</taxon>
        <taxon>Glomeromycetes</taxon>
        <taxon>Archaeosporales</taxon>
        <taxon>Ambisporaceae</taxon>
        <taxon>Ambispora</taxon>
    </lineage>
</organism>
<sequence length="421" mass="48116">MIRIDTFKHRKLISVFHGVRLLTIALVVLSYSTYVIFLVYQVWTDRPIIQLSNELMDKLEVPDIEMCGYGSDIQITRCVFTYTDWTSDTLVNCSKKGFPYVYAGPRTIENNYCYLFTGNKTLWFISAESNSKESKVEKKLLQLGFYFKILNLTSVEALVLSVPTVAMQILDPDDNILWKKTTKTKIAKGLNEELRLQGNNFDGIANYSTNVRFVKTTYCEIPDDDLSSRIGMSSGQAYVNTSTLITTAQYFPLHPNPNFTETTDSGYIELKPGSFINRVSAEKRLRTLIGTLGVAGGAFSVICTIYFLLFGDRKFRPFGIMHRVTQSEITDFVTLDNVPLITPFTDEKSLEQGRIELCENRIQNLETLLSNYFFDVTALTYIRERYLRRSNVESAVHDLRTVTSYATNEHNEHDNSNKQDV</sequence>
<keyword evidence="1" id="KW-1133">Transmembrane helix</keyword>
<reference evidence="2" key="1">
    <citation type="submission" date="2021-06" db="EMBL/GenBank/DDBJ databases">
        <authorList>
            <person name="Kallberg Y."/>
            <person name="Tangrot J."/>
            <person name="Rosling A."/>
        </authorList>
    </citation>
    <scope>NUCLEOTIDE SEQUENCE</scope>
    <source>
        <strain evidence="2">FL130A</strain>
    </source>
</reference>
<dbReference type="Proteomes" id="UP000789508">
    <property type="component" value="Unassembled WGS sequence"/>
</dbReference>
<name>A0A9N9FQM7_9GLOM</name>